<accession>A0A919XJ80</accession>
<evidence type="ECO:0000313" key="1">
    <source>
        <dbReference type="EMBL" id="GIO33917.1"/>
    </source>
</evidence>
<name>A0A919XJ80_9BACL</name>
<gene>
    <name evidence="1" type="ORF">J2TS6_50580</name>
</gene>
<reference evidence="1" key="1">
    <citation type="submission" date="2021-03" db="EMBL/GenBank/DDBJ databases">
        <title>Antimicrobial resistance genes in bacteria isolated from Japanese honey, and their potential for conferring macrolide and lincosamide resistance in the American foulbrood pathogen Paenibacillus larvae.</title>
        <authorList>
            <person name="Okamoto M."/>
            <person name="Kumagai M."/>
            <person name="Kanamori H."/>
            <person name="Takamatsu D."/>
        </authorList>
    </citation>
    <scope>NUCLEOTIDE SEQUENCE</scope>
    <source>
        <strain evidence="1">J2TS6</strain>
    </source>
</reference>
<proteinExistence type="predicted"/>
<dbReference type="Proteomes" id="UP000679779">
    <property type="component" value="Unassembled WGS sequence"/>
</dbReference>
<evidence type="ECO:0000313" key="2">
    <source>
        <dbReference type="Proteomes" id="UP000679779"/>
    </source>
</evidence>
<dbReference type="EMBL" id="BORQ01000007">
    <property type="protein sequence ID" value="GIO33917.1"/>
    <property type="molecule type" value="Genomic_DNA"/>
</dbReference>
<protein>
    <submittedName>
        <fullName evidence="1">Uncharacterized protein</fullName>
    </submittedName>
</protein>
<dbReference type="AlphaFoldDB" id="A0A919XJ80"/>
<sequence>MGTSPEQRDEKKTRVFRQVQDIDDGYRIIYADEAIEGAGKYPSQTWNHS</sequence>
<organism evidence="1 2">
    <name type="scientific">Paenibacillus albilobatus</name>
    <dbReference type="NCBI Taxonomy" id="2716884"/>
    <lineage>
        <taxon>Bacteria</taxon>
        <taxon>Bacillati</taxon>
        <taxon>Bacillota</taxon>
        <taxon>Bacilli</taxon>
        <taxon>Bacillales</taxon>
        <taxon>Paenibacillaceae</taxon>
        <taxon>Paenibacillus</taxon>
    </lineage>
</organism>
<comment type="caution">
    <text evidence="1">The sequence shown here is derived from an EMBL/GenBank/DDBJ whole genome shotgun (WGS) entry which is preliminary data.</text>
</comment>
<keyword evidence="2" id="KW-1185">Reference proteome</keyword>